<sequence length="66" mass="7459">MEIGMEFERFPNFLGNKWASGMEIGIFEVVSKILSRSAFPEMELVGMQGNGLRALFKLPLSERHIA</sequence>
<evidence type="ECO:0000313" key="2">
    <source>
        <dbReference type="Proteomes" id="UP000233435"/>
    </source>
</evidence>
<protein>
    <submittedName>
        <fullName evidence="1">Uncharacterized protein</fullName>
    </submittedName>
</protein>
<organism evidence="1 2">
    <name type="scientific">Confluentibacter flavum</name>
    <dbReference type="NCBI Taxonomy" id="1909700"/>
    <lineage>
        <taxon>Bacteria</taxon>
        <taxon>Pseudomonadati</taxon>
        <taxon>Bacteroidota</taxon>
        <taxon>Flavobacteriia</taxon>
        <taxon>Flavobacteriales</taxon>
        <taxon>Flavobacteriaceae</taxon>
        <taxon>Confluentibacter</taxon>
    </lineage>
</organism>
<dbReference type="EMBL" id="PJEO01000051">
    <property type="protein sequence ID" value="PKQ44186.1"/>
    <property type="molecule type" value="Genomic_DNA"/>
</dbReference>
<name>A0A2N3HGU8_9FLAO</name>
<dbReference type="AlphaFoldDB" id="A0A2N3HGU8"/>
<gene>
    <name evidence="1" type="ORF">CSW08_13870</name>
</gene>
<evidence type="ECO:0000313" key="1">
    <source>
        <dbReference type="EMBL" id="PKQ44186.1"/>
    </source>
</evidence>
<proteinExistence type="predicted"/>
<keyword evidence="2" id="KW-1185">Reference proteome</keyword>
<dbReference type="Proteomes" id="UP000233435">
    <property type="component" value="Unassembled WGS sequence"/>
</dbReference>
<comment type="caution">
    <text evidence="1">The sequence shown here is derived from an EMBL/GenBank/DDBJ whole genome shotgun (WGS) entry which is preliminary data.</text>
</comment>
<accession>A0A2N3HGU8</accession>
<reference evidence="1 2" key="1">
    <citation type="submission" date="2017-12" db="EMBL/GenBank/DDBJ databases">
        <title>Confluentibacter flavum sp. nov., isolated from the saline lake.</title>
        <authorList>
            <person name="Yu L."/>
        </authorList>
    </citation>
    <scope>NUCLEOTIDE SEQUENCE [LARGE SCALE GENOMIC DNA]</scope>
    <source>
        <strain evidence="1 2">3B</strain>
    </source>
</reference>